<dbReference type="Pfam" id="PF07309">
    <property type="entry name" value="FlaF"/>
    <property type="match status" value="1"/>
</dbReference>
<reference evidence="1 2" key="1">
    <citation type="submission" date="2018-02" db="EMBL/GenBank/DDBJ databases">
        <title>Genomic Encyclopedia of Archaeal and Bacterial Type Strains, Phase II (KMG-II): from individual species to whole genera.</title>
        <authorList>
            <person name="Goeker M."/>
        </authorList>
    </citation>
    <scope>NUCLEOTIDE SEQUENCE [LARGE SCALE GENOMIC DNA]</scope>
    <source>
        <strain evidence="1 2">DSM 18921</strain>
    </source>
</reference>
<protein>
    <submittedName>
        <fullName evidence="1">Flagellar protein FlaF</fullName>
    </submittedName>
</protein>
<sequence length="124" mass="13498">MNAYVLARSAYAGSTSPVRTDRGTEYEAFSRCTHALSDTRSAGAGFPALARALHDNRRLWNALAADVSNDANGLPVELRARLFYLAEFTQQHSRKVLAGEGDVGALIDINMAVMRGLRGQETRT</sequence>
<dbReference type="AlphaFoldDB" id="A0A2S8S8K0"/>
<keyword evidence="1" id="KW-0969">Cilium</keyword>
<dbReference type="OrthoDB" id="9808944at2"/>
<dbReference type="GO" id="GO:0044781">
    <property type="term" value="P:bacterial-type flagellum organization"/>
    <property type="evidence" value="ECO:0007669"/>
    <property type="project" value="InterPro"/>
</dbReference>
<gene>
    <name evidence="1" type="ORF">LX70_01981</name>
</gene>
<evidence type="ECO:0000313" key="1">
    <source>
        <dbReference type="EMBL" id="PQV57122.1"/>
    </source>
</evidence>
<dbReference type="InterPro" id="IPR010845">
    <property type="entry name" value="FlaF"/>
</dbReference>
<proteinExistence type="predicted"/>
<dbReference type="NCBIfam" id="NF009435">
    <property type="entry name" value="PRK12794.1"/>
    <property type="match status" value="1"/>
</dbReference>
<evidence type="ECO:0000313" key="2">
    <source>
        <dbReference type="Proteomes" id="UP000238338"/>
    </source>
</evidence>
<dbReference type="Proteomes" id="UP000238338">
    <property type="component" value="Unassembled WGS sequence"/>
</dbReference>
<dbReference type="EMBL" id="PVEP01000003">
    <property type="protein sequence ID" value="PQV57122.1"/>
    <property type="molecule type" value="Genomic_DNA"/>
</dbReference>
<comment type="caution">
    <text evidence="1">The sequence shown here is derived from an EMBL/GenBank/DDBJ whole genome shotgun (WGS) entry which is preliminary data.</text>
</comment>
<name>A0A2S8S8K0_9RHOB</name>
<organism evidence="1 2">
    <name type="scientific">Albidovulum denitrificans</name>
    <dbReference type="NCBI Taxonomy" id="404881"/>
    <lineage>
        <taxon>Bacteria</taxon>
        <taxon>Pseudomonadati</taxon>
        <taxon>Pseudomonadota</taxon>
        <taxon>Alphaproteobacteria</taxon>
        <taxon>Rhodobacterales</taxon>
        <taxon>Paracoccaceae</taxon>
        <taxon>Albidovulum</taxon>
    </lineage>
</organism>
<keyword evidence="1" id="KW-0282">Flagellum</keyword>
<keyword evidence="1" id="KW-0966">Cell projection</keyword>
<dbReference type="RefSeq" id="WP_105514564.1">
    <property type="nucleotide sequence ID" value="NZ_PVEP01000003.1"/>
</dbReference>
<keyword evidence="2" id="KW-1185">Reference proteome</keyword>
<accession>A0A2S8S8K0</accession>